<feature type="transmembrane region" description="Helical" evidence="1">
    <location>
        <begin position="12"/>
        <end position="31"/>
    </location>
</feature>
<evidence type="ECO:0000313" key="2">
    <source>
        <dbReference type="EMBL" id="POZ51721.1"/>
    </source>
</evidence>
<keyword evidence="1" id="KW-1133">Transmembrane helix</keyword>
<reference evidence="2 3" key="1">
    <citation type="submission" date="2017-11" db="EMBL/GenBank/DDBJ databases">
        <title>Draft Genome Sequence of Methylobacter psychrotolerans Sph1T, an Obligate Methanotroph from Low-Temperature Environments.</title>
        <authorList>
            <person name="Oshkin I.Y."/>
            <person name="Miroshnikov K."/>
            <person name="Belova S.E."/>
            <person name="Korzhenkov A."/>
            <person name="Toshchakov S.V."/>
            <person name="Dedysh S.N."/>
        </authorList>
    </citation>
    <scope>NUCLEOTIDE SEQUENCE [LARGE SCALE GENOMIC DNA]</scope>
    <source>
        <strain evidence="2 3">Sph1</strain>
    </source>
</reference>
<proteinExistence type="predicted"/>
<sequence>MNDYQQSKKARYVASVAYLLVLAFLVTGTLLSEQNKQEAARQPEALSVVK</sequence>
<keyword evidence="1" id="KW-0812">Transmembrane</keyword>
<dbReference type="RefSeq" id="WP_170065111.1">
    <property type="nucleotide sequence ID" value="NZ_CP022129.1"/>
</dbReference>
<dbReference type="Proteomes" id="UP000237423">
    <property type="component" value="Unassembled WGS sequence"/>
</dbReference>
<accession>A0A2S5CLN2</accession>
<comment type="caution">
    <text evidence="2">The sequence shown here is derived from an EMBL/GenBank/DDBJ whole genome shotgun (WGS) entry which is preliminary data.</text>
</comment>
<protein>
    <submittedName>
        <fullName evidence="2">Uncharacterized protein</fullName>
    </submittedName>
</protein>
<name>A0A2S5CLN2_9GAMM</name>
<dbReference type="EMBL" id="PGFZ01000005">
    <property type="protein sequence ID" value="POZ51721.1"/>
    <property type="molecule type" value="Genomic_DNA"/>
</dbReference>
<evidence type="ECO:0000313" key="3">
    <source>
        <dbReference type="Proteomes" id="UP000237423"/>
    </source>
</evidence>
<gene>
    <name evidence="2" type="ORF">AADEFJLK_02591</name>
</gene>
<organism evidence="2 3">
    <name type="scientific">Methylovulum psychrotolerans</name>
    <dbReference type="NCBI Taxonomy" id="1704499"/>
    <lineage>
        <taxon>Bacteria</taxon>
        <taxon>Pseudomonadati</taxon>
        <taxon>Pseudomonadota</taxon>
        <taxon>Gammaproteobacteria</taxon>
        <taxon>Methylococcales</taxon>
        <taxon>Methylococcaceae</taxon>
        <taxon>Methylovulum</taxon>
    </lineage>
</organism>
<evidence type="ECO:0000256" key="1">
    <source>
        <dbReference type="SAM" id="Phobius"/>
    </source>
</evidence>
<dbReference type="AlphaFoldDB" id="A0A2S5CLN2"/>
<keyword evidence="1" id="KW-0472">Membrane</keyword>